<dbReference type="SMART" id="SM00327">
    <property type="entry name" value="VWA"/>
    <property type="match status" value="1"/>
</dbReference>
<dbReference type="CDD" id="cd01462">
    <property type="entry name" value="VWA_YIEM_type"/>
    <property type="match status" value="1"/>
</dbReference>
<dbReference type="SUPFAM" id="SSF53300">
    <property type="entry name" value="vWA-like"/>
    <property type="match status" value="1"/>
</dbReference>
<proteinExistence type="predicted"/>
<organism evidence="2 3">
    <name type="scientific">Aliivibrio logei 5S-186</name>
    <dbReference type="NCBI Taxonomy" id="626086"/>
    <lineage>
        <taxon>Bacteria</taxon>
        <taxon>Pseudomonadati</taxon>
        <taxon>Pseudomonadota</taxon>
        <taxon>Gammaproteobacteria</taxon>
        <taxon>Vibrionales</taxon>
        <taxon>Vibrionaceae</taxon>
        <taxon>Aliivibrio</taxon>
    </lineage>
</organism>
<feature type="domain" description="VWFA" evidence="1">
    <location>
        <begin position="321"/>
        <end position="479"/>
    </location>
</feature>
<dbReference type="InterPro" id="IPR008912">
    <property type="entry name" value="Uncharacterised_CoxE"/>
</dbReference>
<dbReference type="NCBIfam" id="NF008230">
    <property type="entry name" value="PRK10997.1"/>
    <property type="match status" value="1"/>
</dbReference>
<comment type="caution">
    <text evidence="2">The sequence shown here is derived from an EMBL/GenBank/DDBJ whole genome shotgun (WGS) entry which is preliminary data.</text>
</comment>
<protein>
    <submittedName>
        <fullName evidence="2">Protein viaA</fullName>
    </submittedName>
</protein>
<dbReference type="PANTHER" id="PTHR36846">
    <property type="entry name" value="PROTEIN VIAA"/>
    <property type="match status" value="1"/>
</dbReference>
<sequence length="482" mass="54972">MLGVDALNLVMMVAESGMIDSSITEILSRPQFLTAAKSNPNIKPTIKNHILKWSGRVKHKMTKVCETERIQDELALYQEVIYWSESEFYTNVDDVVAKLRWHSAFYVEAKELVNNNKGLMNPMFPRFFCERWYQSLSDSIKKAQITELKEDKEKLLADLYQRIETLKTMESVTAEGDDTQIGKLWDMASAKLTKSNVDIMKLHARFLKKNKGLQDIASKLGRMANDVQDPNLSQGMAEEVKVIEEKSDFVTDDIVGIKEGDDLSRLLPNETLFLSHPELEVIFYQHLVDKRLMNYRMEGADRKLRKITTQSRASGDVMVDKGPFVVCVDASGSMSGFPEQCAKALAYGLMQIALAEGRDCYVILFSTQQITYELSKQDGLKEVADFLSYQFHGGTDLEPVLEQSIELMRGDKYKNADLVVLSDFIAPTHSERIDGMVEELKKHQNRFHAVCLSKYGNPALMEMFDHTWSYHPSMLGRLTQIR</sequence>
<dbReference type="EMBL" id="AJYJ02000114">
    <property type="protein sequence ID" value="OEF11152.1"/>
    <property type="molecule type" value="Genomic_DNA"/>
</dbReference>
<dbReference type="Proteomes" id="UP000095059">
    <property type="component" value="Unassembled WGS sequence"/>
</dbReference>
<accession>A0ABX3AUJ0</accession>
<evidence type="ECO:0000313" key="2">
    <source>
        <dbReference type="EMBL" id="OEF11152.1"/>
    </source>
</evidence>
<dbReference type="PANTHER" id="PTHR36846:SF1">
    <property type="entry name" value="PROTEIN VIAA"/>
    <property type="match status" value="1"/>
</dbReference>
<name>A0ABX3AUJ0_ALILO</name>
<dbReference type="Gene3D" id="3.40.50.410">
    <property type="entry name" value="von Willebrand factor, type A domain"/>
    <property type="match status" value="1"/>
</dbReference>
<dbReference type="InterPro" id="IPR036465">
    <property type="entry name" value="vWFA_dom_sf"/>
</dbReference>
<evidence type="ECO:0000313" key="3">
    <source>
        <dbReference type="Proteomes" id="UP000095059"/>
    </source>
</evidence>
<reference evidence="2 3" key="1">
    <citation type="journal article" date="2012" name="Science">
        <title>Ecological populations of bacteria act as socially cohesive units of antibiotic production and resistance.</title>
        <authorList>
            <person name="Cordero O.X."/>
            <person name="Wildschutte H."/>
            <person name="Kirkup B."/>
            <person name="Proehl S."/>
            <person name="Ngo L."/>
            <person name="Hussain F."/>
            <person name="Le Roux F."/>
            <person name="Mincer T."/>
            <person name="Polz M.F."/>
        </authorList>
    </citation>
    <scope>NUCLEOTIDE SEQUENCE [LARGE SCALE GENOMIC DNA]</scope>
    <source>
        <strain evidence="2 3">5S-186</strain>
    </source>
</reference>
<gene>
    <name evidence="2" type="ORF">A1Q5_11970</name>
</gene>
<dbReference type="RefSeq" id="WP_017023261.1">
    <property type="nucleotide sequence ID" value="NZ_AJYJ02000114.1"/>
</dbReference>
<keyword evidence="3" id="KW-1185">Reference proteome</keyword>
<evidence type="ECO:0000259" key="1">
    <source>
        <dbReference type="SMART" id="SM00327"/>
    </source>
</evidence>
<dbReference type="Pfam" id="PF05762">
    <property type="entry name" value="VWA_CoxE"/>
    <property type="match status" value="1"/>
</dbReference>
<dbReference type="InterPro" id="IPR002035">
    <property type="entry name" value="VWF_A"/>
</dbReference>